<keyword evidence="2" id="KW-0418">Kinase</keyword>
<dbReference type="GO" id="GO:0009228">
    <property type="term" value="P:thiamine biosynthetic process"/>
    <property type="evidence" value="ECO:0007669"/>
    <property type="project" value="TreeGrafter"/>
</dbReference>
<keyword evidence="3" id="KW-1185">Reference proteome</keyword>
<name>A0A6M8SSU5_9NEIS</name>
<dbReference type="SUPFAM" id="SSF53613">
    <property type="entry name" value="Ribokinase-like"/>
    <property type="match status" value="1"/>
</dbReference>
<evidence type="ECO:0000313" key="2">
    <source>
        <dbReference type="EMBL" id="QKJ67781.1"/>
    </source>
</evidence>
<dbReference type="AlphaFoldDB" id="A0A6M8SSU5"/>
<organism evidence="2 3">
    <name type="scientific">Deefgea piscis</name>
    <dbReference type="NCBI Taxonomy" id="2739061"/>
    <lineage>
        <taxon>Bacteria</taxon>
        <taxon>Pseudomonadati</taxon>
        <taxon>Pseudomonadota</taxon>
        <taxon>Betaproteobacteria</taxon>
        <taxon>Neisseriales</taxon>
        <taxon>Chitinibacteraceae</taxon>
        <taxon>Deefgea</taxon>
    </lineage>
</organism>
<evidence type="ECO:0000313" key="3">
    <source>
        <dbReference type="Proteomes" id="UP000504844"/>
    </source>
</evidence>
<dbReference type="RefSeq" id="WP_173534282.1">
    <property type="nucleotide sequence ID" value="NZ_CP054143.1"/>
</dbReference>
<dbReference type="EMBL" id="CP054143">
    <property type="protein sequence ID" value="QKJ67781.1"/>
    <property type="molecule type" value="Genomic_DNA"/>
</dbReference>
<sequence length="71" mass="7704">MMLSCGAHCHTATHGTGCTLSAALTALRSQCADWPETVAKAKSWLLLAIAEAERLEVGHGIGPVHHFHQWW</sequence>
<dbReference type="InterPro" id="IPR029056">
    <property type="entry name" value="Ribokinase-like"/>
</dbReference>
<feature type="domain" description="Pyridoxamine kinase/Phosphomethylpyrimidine kinase" evidence="1">
    <location>
        <begin position="11"/>
        <end position="65"/>
    </location>
</feature>
<dbReference type="Pfam" id="PF08543">
    <property type="entry name" value="Phos_pyr_kin"/>
    <property type="match status" value="1"/>
</dbReference>
<keyword evidence="2" id="KW-0808">Transferase</keyword>
<dbReference type="InterPro" id="IPR013749">
    <property type="entry name" value="PM/HMP-P_kinase-1"/>
</dbReference>
<dbReference type="GO" id="GO:0005829">
    <property type="term" value="C:cytosol"/>
    <property type="evidence" value="ECO:0007669"/>
    <property type="project" value="TreeGrafter"/>
</dbReference>
<dbReference type="Proteomes" id="UP000504844">
    <property type="component" value="Chromosome"/>
</dbReference>
<dbReference type="GO" id="GO:0008972">
    <property type="term" value="F:phosphomethylpyrimidine kinase activity"/>
    <property type="evidence" value="ECO:0007669"/>
    <property type="project" value="TreeGrafter"/>
</dbReference>
<dbReference type="Gene3D" id="3.40.1190.20">
    <property type="match status" value="1"/>
</dbReference>
<accession>A0A6M8SSU5</accession>
<dbReference type="PANTHER" id="PTHR20858">
    <property type="entry name" value="PHOSPHOMETHYLPYRIMIDINE KINASE"/>
    <property type="match status" value="1"/>
</dbReference>
<dbReference type="PANTHER" id="PTHR20858:SF17">
    <property type="entry name" value="HYDROXYMETHYLPYRIMIDINE_PHOSPHOMETHYLPYRIMIDINE KINASE THI20-RELATED"/>
    <property type="match status" value="1"/>
</dbReference>
<reference evidence="2 3" key="1">
    <citation type="submission" date="2020-05" db="EMBL/GenBank/DDBJ databases">
        <title>Complete genome sequence of Deefgea sp. D17.</title>
        <authorList>
            <person name="Bae J.-W."/>
            <person name="Han J.E."/>
        </authorList>
    </citation>
    <scope>NUCLEOTIDE SEQUENCE [LARGE SCALE GENOMIC DNA]</scope>
    <source>
        <strain evidence="2 3">D17</strain>
    </source>
</reference>
<dbReference type="GO" id="GO:0008902">
    <property type="term" value="F:hydroxymethylpyrimidine kinase activity"/>
    <property type="evidence" value="ECO:0007669"/>
    <property type="project" value="TreeGrafter"/>
</dbReference>
<evidence type="ECO:0000259" key="1">
    <source>
        <dbReference type="Pfam" id="PF08543"/>
    </source>
</evidence>
<gene>
    <name evidence="2" type="ORF">HQN60_14215</name>
</gene>
<dbReference type="KEGG" id="dee:HQN60_14215"/>
<protein>
    <submittedName>
        <fullName evidence="2">Bifunctional hydroxymethylpyrimidine kinase/phosphomethylpyrimidine kinase</fullName>
    </submittedName>
</protein>
<proteinExistence type="predicted"/>